<dbReference type="Proteomes" id="UP001347796">
    <property type="component" value="Unassembled WGS sequence"/>
</dbReference>
<dbReference type="Gene3D" id="3.90.190.10">
    <property type="entry name" value="Protein tyrosine phosphatase superfamily"/>
    <property type="match status" value="1"/>
</dbReference>
<feature type="transmembrane region" description="Helical" evidence="4">
    <location>
        <begin position="195"/>
        <end position="212"/>
    </location>
</feature>
<dbReference type="SMART" id="SM00195">
    <property type="entry name" value="DSPc"/>
    <property type="match status" value="1"/>
</dbReference>
<evidence type="ECO:0000313" key="7">
    <source>
        <dbReference type="EMBL" id="KAK6171500.1"/>
    </source>
</evidence>
<evidence type="ECO:0008006" key="9">
    <source>
        <dbReference type="Google" id="ProtNLM"/>
    </source>
</evidence>
<gene>
    <name evidence="7" type="ORF">SNE40_019677</name>
</gene>
<keyword evidence="2" id="KW-0378">Hydrolase</keyword>
<dbReference type="Pfam" id="PF00782">
    <property type="entry name" value="DSPc"/>
    <property type="match status" value="1"/>
</dbReference>
<dbReference type="InterPro" id="IPR020422">
    <property type="entry name" value="TYR_PHOSPHATASE_DUAL_dom"/>
</dbReference>
<dbReference type="PANTHER" id="PTHR45961">
    <property type="entry name" value="IP21249P"/>
    <property type="match status" value="1"/>
</dbReference>
<proteinExistence type="inferred from homology"/>
<evidence type="ECO:0000259" key="6">
    <source>
        <dbReference type="PROSITE" id="PS50056"/>
    </source>
</evidence>
<name>A0AAN8J7G5_PATCE</name>
<dbReference type="InterPro" id="IPR029021">
    <property type="entry name" value="Prot-tyrosine_phosphatase-like"/>
</dbReference>
<dbReference type="PROSITE" id="PS00383">
    <property type="entry name" value="TYR_PHOSPHATASE_1"/>
    <property type="match status" value="1"/>
</dbReference>
<dbReference type="SUPFAM" id="SSF52799">
    <property type="entry name" value="(Phosphotyrosine protein) phosphatases II"/>
    <property type="match status" value="1"/>
</dbReference>
<dbReference type="InterPro" id="IPR016130">
    <property type="entry name" value="Tyr_Pase_AS"/>
</dbReference>
<dbReference type="PROSITE" id="PS50056">
    <property type="entry name" value="TYR_PHOSPHATASE_2"/>
    <property type="match status" value="1"/>
</dbReference>
<evidence type="ECO:0000313" key="8">
    <source>
        <dbReference type="Proteomes" id="UP001347796"/>
    </source>
</evidence>
<accession>A0AAN8J7G5</accession>
<evidence type="ECO:0000256" key="2">
    <source>
        <dbReference type="ARBA" id="ARBA00022801"/>
    </source>
</evidence>
<dbReference type="PANTHER" id="PTHR45961:SF6">
    <property type="entry name" value="IP21249P"/>
    <property type="match status" value="1"/>
</dbReference>
<dbReference type="GO" id="GO:0004721">
    <property type="term" value="F:phosphoprotein phosphatase activity"/>
    <property type="evidence" value="ECO:0007669"/>
    <property type="project" value="UniProtKB-KW"/>
</dbReference>
<dbReference type="PROSITE" id="PS50054">
    <property type="entry name" value="TYR_PHOSPHATASE_DUAL"/>
    <property type="match status" value="1"/>
</dbReference>
<reference evidence="7 8" key="1">
    <citation type="submission" date="2024-01" db="EMBL/GenBank/DDBJ databases">
        <title>The genome of the rayed Mediterranean limpet Patella caerulea (Linnaeus, 1758).</title>
        <authorList>
            <person name="Anh-Thu Weber A."/>
            <person name="Halstead-Nussloch G."/>
        </authorList>
    </citation>
    <scope>NUCLEOTIDE SEQUENCE [LARGE SCALE GENOMIC DNA]</scope>
    <source>
        <strain evidence="7">AATW-2023a</strain>
        <tissue evidence="7">Whole specimen</tissue>
    </source>
</reference>
<comment type="similarity">
    <text evidence="1">Belongs to the protein-tyrosine phosphatase family. Non-receptor class dual specificity subfamily.</text>
</comment>
<feature type="domain" description="Tyrosine-protein phosphatase" evidence="5">
    <location>
        <begin position="16"/>
        <end position="161"/>
    </location>
</feature>
<keyword evidence="4" id="KW-1133">Transmembrane helix</keyword>
<comment type="caution">
    <text evidence="7">The sequence shown here is derived from an EMBL/GenBank/DDBJ whole genome shotgun (WGS) entry which is preliminary data.</text>
</comment>
<dbReference type="InterPro" id="IPR000340">
    <property type="entry name" value="Dual-sp_phosphatase_cat-dom"/>
</dbReference>
<sequence>MFPRNNVFISKRESHLMSYITNGLYLSGLGGVTREGSLESLNITHVLNVAVELMSLKYKCGDRSVNVRYVHLQDNSQENILPYLNELIHYIHDIISKGDNIVVHCVGGVSRSATICIAFMIKFHDMTLREAYHHVLKQRSIIHPNNSFWRSLICFEENVRQSTSVELLPYITGMVADVYKNETERRILIGWMDHVFYNWCLHLVILILQIIFA</sequence>
<dbReference type="AlphaFoldDB" id="A0AAN8J7G5"/>
<evidence type="ECO:0000259" key="5">
    <source>
        <dbReference type="PROSITE" id="PS50054"/>
    </source>
</evidence>
<keyword evidence="4" id="KW-0812">Transmembrane</keyword>
<feature type="domain" description="Tyrosine specific protein phosphatases" evidence="6">
    <location>
        <begin position="85"/>
        <end position="139"/>
    </location>
</feature>
<dbReference type="EMBL" id="JAZGQO010000014">
    <property type="protein sequence ID" value="KAK6171500.1"/>
    <property type="molecule type" value="Genomic_DNA"/>
</dbReference>
<keyword evidence="3" id="KW-0904">Protein phosphatase</keyword>
<keyword evidence="4" id="KW-0472">Membrane</keyword>
<organism evidence="7 8">
    <name type="scientific">Patella caerulea</name>
    <name type="common">Rayed Mediterranean limpet</name>
    <dbReference type="NCBI Taxonomy" id="87958"/>
    <lineage>
        <taxon>Eukaryota</taxon>
        <taxon>Metazoa</taxon>
        <taxon>Spiralia</taxon>
        <taxon>Lophotrochozoa</taxon>
        <taxon>Mollusca</taxon>
        <taxon>Gastropoda</taxon>
        <taxon>Patellogastropoda</taxon>
        <taxon>Patelloidea</taxon>
        <taxon>Patellidae</taxon>
        <taxon>Patella</taxon>
    </lineage>
</organism>
<protein>
    <recommendedName>
        <fullName evidence="9">Dual specificity protein phosphatase 14</fullName>
    </recommendedName>
</protein>
<evidence type="ECO:0000256" key="3">
    <source>
        <dbReference type="ARBA" id="ARBA00022912"/>
    </source>
</evidence>
<evidence type="ECO:0000256" key="4">
    <source>
        <dbReference type="SAM" id="Phobius"/>
    </source>
</evidence>
<keyword evidence="8" id="KW-1185">Reference proteome</keyword>
<dbReference type="GO" id="GO:0005737">
    <property type="term" value="C:cytoplasm"/>
    <property type="evidence" value="ECO:0007669"/>
    <property type="project" value="TreeGrafter"/>
</dbReference>
<dbReference type="InterPro" id="IPR052103">
    <property type="entry name" value="Dual_spec_Phospatases"/>
</dbReference>
<dbReference type="InterPro" id="IPR000387">
    <property type="entry name" value="Tyr_Pase_dom"/>
</dbReference>
<evidence type="ECO:0000256" key="1">
    <source>
        <dbReference type="ARBA" id="ARBA00008601"/>
    </source>
</evidence>